<comment type="caution">
    <text evidence="2">The sequence shown here is derived from an EMBL/GenBank/DDBJ whole genome shotgun (WGS) entry which is preliminary data.</text>
</comment>
<evidence type="ECO:0000313" key="2">
    <source>
        <dbReference type="EMBL" id="KAL3317341.1"/>
    </source>
</evidence>
<reference evidence="2 3" key="1">
    <citation type="submission" date="2024-11" db="EMBL/GenBank/DDBJ databases">
        <title>Adaptive evolution of stress response genes in parasites aligns with host niche diversity.</title>
        <authorList>
            <person name="Hahn C."/>
            <person name="Resl P."/>
        </authorList>
    </citation>
    <scope>NUCLEOTIDE SEQUENCE [LARGE SCALE GENOMIC DNA]</scope>
    <source>
        <strain evidence="2">EGGRZ-B1_66</strain>
        <tissue evidence="2">Body</tissue>
    </source>
</reference>
<organism evidence="2 3">
    <name type="scientific">Cichlidogyrus casuarinus</name>
    <dbReference type="NCBI Taxonomy" id="1844966"/>
    <lineage>
        <taxon>Eukaryota</taxon>
        <taxon>Metazoa</taxon>
        <taxon>Spiralia</taxon>
        <taxon>Lophotrochozoa</taxon>
        <taxon>Platyhelminthes</taxon>
        <taxon>Monogenea</taxon>
        <taxon>Monopisthocotylea</taxon>
        <taxon>Dactylogyridea</taxon>
        <taxon>Ancyrocephalidae</taxon>
        <taxon>Cichlidogyrus</taxon>
    </lineage>
</organism>
<accession>A0ABD2QCR9</accession>
<dbReference type="EMBL" id="JBJKFK010000398">
    <property type="protein sequence ID" value="KAL3317341.1"/>
    <property type="molecule type" value="Genomic_DNA"/>
</dbReference>
<protein>
    <submittedName>
        <fullName evidence="2">Protein yipf2</fullName>
    </submittedName>
</protein>
<name>A0ABD2QCR9_9PLAT</name>
<dbReference type="PANTHER" id="PTHR46769">
    <property type="entry name" value="POLYCYSTIC KIDNEY AND HEPATIC DISEASE 1 (AUTOSOMAL RECESSIVE)-LIKE 1"/>
    <property type="match status" value="1"/>
</dbReference>
<proteinExistence type="predicted"/>
<evidence type="ECO:0000256" key="1">
    <source>
        <dbReference type="ARBA" id="ARBA00022729"/>
    </source>
</evidence>
<dbReference type="AlphaFoldDB" id="A0ABD2QCR9"/>
<sequence>MSVDFEPHKQRCTIARFGQFCPNARDVFIKSDGVNEDGVSQAFLQQNMAIDIDPMSRYYLHRPKLSSMGSGRCGDMECDGLKKILVSDLDGTTFGTPTAFLPDSAWQWDKDSRYGIGNDRVPRRMRQAGLIDINTAYPNKGVIRDPTCILNPDMQCYVCENSQWKYFHLFLESLDDDALTRRIAPIAIATVNLTSDFVDLINGPSDHGLCDGYVCNKRMSAFRAIVADGQSFKIYSTDTMPQNSRIYIPNAKNNTRVRVAIDYLSTYRLDVYADGNYVIPLNAYYDSNQRLMFNQPNTTDHYKPDIRNSKAGDNYYDMDEQLLYVMLVGPCIIDIKISSLIQMGFQLPGLTVDQFFSGNVAQNLATFLGIAPNRIRVVKVVSEMTSVTRDQRSLVSRNVTANNSLSVTLEISQRPVANFDPSSVISNPDGSYEQTSINALNLLYGNLVTAVQMGSLSTAVGVNFTSVTLTQPIPLPSSAEWATFRANLEYNLQAVLNVSQAETLNVQLQDTQLYARRTINLAVAIFDSLSNCPLDSNLFDRVITIAGKFGRTAVGYIPK</sequence>
<dbReference type="InterPro" id="IPR052387">
    <property type="entry name" value="Fibrocystin"/>
</dbReference>
<dbReference type="Proteomes" id="UP001626550">
    <property type="component" value="Unassembled WGS sequence"/>
</dbReference>
<gene>
    <name evidence="2" type="primary">YIPF2_1</name>
    <name evidence="2" type="ORF">Ciccas_004003</name>
</gene>
<keyword evidence="3" id="KW-1185">Reference proteome</keyword>
<dbReference type="PANTHER" id="PTHR46769:SF2">
    <property type="entry name" value="FIBROCYSTIN-L ISOFORM 2 PRECURSOR-RELATED"/>
    <property type="match status" value="1"/>
</dbReference>
<keyword evidence="1" id="KW-0732">Signal</keyword>
<evidence type="ECO:0000313" key="3">
    <source>
        <dbReference type="Proteomes" id="UP001626550"/>
    </source>
</evidence>